<dbReference type="Gene3D" id="3.40.30.10">
    <property type="entry name" value="Glutaredoxin"/>
    <property type="match status" value="1"/>
</dbReference>
<name>A0A160TY21_9ZZZZ</name>
<dbReference type="Pfam" id="PF00578">
    <property type="entry name" value="AhpC-TSA"/>
    <property type="match status" value="1"/>
</dbReference>
<dbReference type="InterPro" id="IPR000866">
    <property type="entry name" value="AhpC/TSA"/>
</dbReference>
<sequence>MLCPARSFGQQTFENFEGQPATIEQFFDGEHWLVVVIWSFRCPICQKEFSTYADLARRQKSGSFTVIGLSIDGHEGFGGAWALLEELGDDFESLIGEADGVADFVLSHSHQPFRGTPTIMIFDPGRILVAFQEGPVRVDSIEEFIAQRSN</sequence>
<organism evidence="2">
    <name type="scientific">hydrothermal vent metagenome</name>
    <dbReference type="NCBI Taxonomy" id="652676"/>
    <lineage>
        <taxon>unclassified sequences</taxon>
        <taxon>metagenomes</taxon>
        <taxon>ecological metagenomes</taxon>
    </lineage>
</organism>
<reference evidence="2" key="1">
    <citation type="submission" date="2015-10" db="EMBL/GenBank/DDBJ databases">
        <authorList>
            <person name="Gilbert D.G."/>
        </authorList>
    </citation>
    <scope>NUCLEOTIDE SEQUENCE</scope>
</reference>
<dbReference type="EMBL" id="CZRL01000104">
    <property type="protein sequence ID" value="CUS54719.1"/>
    <property type="molecule type" value="Genomic_DNA"/>
</dbReference>
<evidence type="ECO:0000259" key="1">
    <source>
        <dbReference type="PROSITE" id="PS51352"/>
    </source>
</evidence>
<dbReference type="GO" id="GO:0016491">
    <property type="term" value="F:oxidoreductase activity"/>
    <property type="evidence" value="ECO:0007669"/>
    <property type="project" value="InterPro"/>
</dbReference>
<dbReference type="PROSITE" id="PS51352">
    <property type="entry name" value="THIOREDOXIN_2"/>
    <property type="match status" value="1"/>
</dbReference>
<dbReference type="SUPFAM" id="SSF52833">
    <property type="entry name" value="Thioredoxin-like"/>
    <property type="match status" value="1"/>
</dbReference>
<dbReference type="InterPro" id="IPR036249">
    <property type="entry name" value="Thioredoxin-like_sf"/>
</dbReference>
<dbReference type="AlphaFoldDB" id="A0A160TY21"/>
<feature type="domain" description="Thioredoxin" evidence="1">
    <location>
        <begin position="2"/>
        <end position="150"/>
    </location>
</feature>
<accession>A0A160TY21</accession>
<protein>
    <recommendedName>
        <fullName evidence="1">Thioredoxin domain-containing protein</fullName>
    </recommendedName>
</protein>
<proteinExistence type="predicted"/>
<dbReference type="InterPro" id="IPR013766">
    <property type="entry name" value="Thioredoxin_domain"/>
</dbReference>
<evidence type="ECO:0000313" key="2">
    <source>
        <dbReference type="EMBL" id="CUS54719.1"/>
    </source>
</evidence>
<gene>
    <name evidence="2" type="ORF">MGWOODY_XGa938</name>
</gene>
<dbReference type="GO" id="GO:0016209">
    <property type="term" value="F:antioxidant activity"/>
    <property type="evidence" value="ECO:0007669"/>
    <property type="project" value="InterPro"/>
</dbReference>